<organism evidence="1">
    <name type="scientific">Sesamum radiatum</name>
    <name type="common">Black benniseed</name>
    <dbReference type="NCBI Taxonomy" id="300843"/>
    <lineage>
        <taxon>Eukaryota</taxon>
        <taxon>Viridiplantae</taxon>
        <taxon>Streptophyta</taxon>
        <taxon>Embryophyta</taxon>
        <taxon>Tracheophyta</taxon>
        <taxon>Spermatophyta</taxon>
        <taxon>Magnoliopsida</taxon>
        <taxon>eudicotyledons</taxon>
        <taxon>Gunneridae</taxon>
        <taxon>Pentapetalae</taxon>
        <taxon>asterids</taxon>
        <taxon>lamiids</taxon>
        <taxon>Lamiales</taxon>
        <taxon>Pedaliaceae</taxon>
        <taxon>Sesamum</taxon>
    </lineage>
</organism>
<dbReference type="GO" id="GO:0006887">
    <property type="term" value="P:exocytosis"/>
    <property type="evidence" value="ECO:0007669"/>
    <property type="project" value="TreeGrafter"/>
</dbReference>
<proteinExistence type="predicted"/>
<dbReference type="PANTHER" id="PTHR16092">
    <property type="entry name" value="SEC3/SYNTAXIN-RELATED"/>
    <property type="match status" value="1"/>
</dbReference>
<dbReference type="PANTHER" id="PTHR16092:SF14">
    <property type="entry name" value="EXOCYST COMPLEX COMPONENT 1 ISOFORM X1"/>
    <property type="match status" value="1"/>
</dbReference>
<evidence type="ECO:0000313" key="1">
    <source>
        <dbReference type="EMBL" id="KAL0392015.1"/>
    </source>
</evidence>
<reference evidence="1" key="2">
    <citation type="journal article" date="2024" name="Plant">
        <title>Genomic evolution and insights into agronomic trait innovations of Sesamum species.</title>
        <authorList>
            <person name="Miao H."/>
            <person name="Wang L."/>
            <person name="Qu L."/>
            <person name="Liu H."/>
            <person name="Sun Y."/>
            <person name="Le M."/>
            <person name="Wang Q."/>
            <person name="Wei S."/>
            <person name="Zheng Y."/>
            <person name="Lin W."/>
            <person name="Duan Y."/>
            <person name="Cao H."/>
            <person name="Xiong S."/>
            <person name="Wang X."/>
            <person name="Wei L."/>
            <person name="Li C."/>
            <person name="Ma Q."/>
            <person name="Ju M."/>
            <person name="Zhao R."/>
            <person name="Li G."/>
            <person name="Mu C."/>
            <person name="Tian Q."/>
            <person name="Mei H."/>
            <person name="Zhang T."/>
            <person name="Gao T."/>
            <person name="Zhang H."/>
        </authorList>
    </citation>
    <scope>NUCLEOTIDE SEQUENCE</scope>
    <source>
        <strain evidence="1">G02</strain>
    </source>
</reference>
<name>A0AAW2SHK1_SESRA</name>
<protein>
    <submittedName>
        <fullName evidence="1">Exocyst complex component SEC3A</fullName>
    </submittedName>
</protein>
<dbReference type="GO" id="GO:0005886">
    <property type="term" value="C:plasma membrane"/>
    <property type="evidence" value="ECO:0007669"/>
    <property type="project" value="TreeGrafter"/>
</dbReference>
<comment type="caution">
    <text evidence="1">The sequence shown here is derived from an EMBL/GenBank/DDBJ whole genome shotgun (WGS) entry which is preliminary data.</text>
</comment>
<reference evidence="1" key="1">
    <citation type="submission" date="2020-06" db="EMBL/GenBank/DDBJ databases">
        <authorList>
            <person name="Li T."/>
            <person name="Hu X."/>
            <person name="Zhang T."/>
            <person name="Song X."/>
            <person name="Zhang H."/>
            <person name="Dai N."/>
            <person name="Sheng W."/>
            <person name="Hou X."/>
            <person name="Wei L."/>
        </authorList>
    </citation>
    <scope>NUCLEOTIDE SEQUENCE</scope>
    <source>
        <strain evidence="1">G02</strain>
        <tissue evidence="1">Leaf</tissue>
    </source>
</reference>
<sequence length="79" mass="9045">MDLRKVVKSSLSGVDKSISAMYKRLQKNLTSEELLPSLWDKCKKEFLDKYDSFAQLVAKIYPTETIPAVSEMRELLASM</sequence>
<accession>A0AAW2SHK1</accession>
<dbReference type="GO" id="GO:0006893">
    <property type="term" value="P:Golgi to plasma membrane transport"/>
    <property type="evidence" value="ECO:0007669"/>
    <property type="project" value="TreeGrafter"/>
</dbReference>
<dbReference type="EMBL" id="JACGWJ010000010">
    <property type="protein sequence ID" value="KAL0392015.1"/>
    <property type="molecule type" value="Genomic_DNA"/>
</dbReference>
<dbReference type="GO" id="GO:0000145">
    <property type="term" value="C:exocyst"/>
    <property type="evidence" value="ECO:0007669"/>
    <property type="project" value="TreeGrafter"/>
</dbReference>
<dbReference type="AlphaFoldDB" id="A0AAW2SHK1"/>
<gene>
    <name evidence="1" type="ORF">Sradi_2424300</name>
</gene>
<dbReference type="GO" id="GO:0005546">
    <property type="term" value="F:phosphatidylinositol-4,5-bisphosphate binding"/>
    <property type="evidence" value="ECO:0007669"/>
    <property type="project" value="TreeGrafter"/>
</dbReference>